<keyword evidence="2" id="KW-0812">Transmembrane</keyword>
<reference evidence="4" key="1">
    <citation type="journal article" date="2019" name="Int. J. Syst. Evol. Microbiol.">
        <title>The Global Catalogue of Microorganisms (GCM) 10K type strain sequencing project: providing services to taxonomists for standard genome sequencing and annotation.</title>
        <authorList>
            <consortium name="The Broad Institute Genomics Platform"/>
            <consortium name="The Broad Institute Genome Sequencing Center for Infectious Disease"/>
            <person name="Wu L."/>
            <person name="Ma J."/>
        </authorList>
    </citation>
    <scope>NUCLEOTIDE SEQUENCE [LARGE SCALE GENOMIC DNA]</scope>
    <source>
        <strain evidence="4">JCM 13518</strain>
    </source>
</reference>
<sequence>MGHASADDAEYERLRRQNSAAGYTGSGFGLNDNEELGGMRLPQGADGPSPRWSRLVATALLVVVGTVVVVLLF</sequence>
<comment type="caution">
    <text evidence="3">The sequence shown here is derived from an EMBL/GenBank/DDBJ whole genome shotgun (WGS) entry which is preliminary data.</text>
</comment>
<feature type="transmembrane region" description="Helical" evidence="2">
    <location>
        <begin position="52"/>
        <end position="72"/>
    </location>
</feature>
<evidence type="ECO:0000256" key="1">
    <source>
        <dbReference type="SAM" id="MobiDB-lite"/>
    </source>
</evidence>
<name>A0ABP4W1G6_9ACTN</name>
<organism evidence="3 4">
    <name type="scientific">Aeromicrobium alkaliterrae</name>
    <dbReference type="NCBI Taxonomy" id="302168"/>
    <lineage>
        <taxon>Bacteria</taxon>
        <taxon>Bacillati</taxon>
        <taxon>Actinomycetota</taxon>
        <taxon>Actinomycetes</taxon>
        <taxon>Propionibacteriales</taxon>
        <taxon>Nocardioidaceae</taxon>
        <taxon>Aeromicrobium</taxon>
    </lineage>
</organism>
<gene>
    <name evidence="3" type="ORF">GCM10009710_25300</name>
</gene>
<protein>
    <submittedName>
        <fullName evidence="3">Uncharacterized protein</fullName>
    </submittedName>
</protein>
<keyword evidence="4" id="KW-1185">Reference proteome</keyword>
<keyword evidence="2" id="KW-1133">Transmembrane helix</keyword>
<dbReference type="RefSeq" id="WP_344202181.1">
    <property type="nucleotide sequence ID" value="NZ_BAAAME010000004.1"/>
</dbReference>
<feature type="region of interest" description="Disordered" evidence="1">
    <location>
        <begin position="1"/>
        <end position="29"/>
    </location>
</feature>
<dbReference type="Proteomes" id="UP001501057">
    <property type="component" value="Unassembled WGS sequence"/>
</dbReference>
<keyword evidence="2" id="KW-0472">Membrane</keyword>
<proteinExistence type="predicted"/>
<evidence type="ECO:0000256" key="2">
    <source>
        <dbReference type="SAM" id="Phobius"/>
    </source>
</evidence>
<dbReference type="EMBL" id="BAAAME010000004">
    <property type="protein sequence ID" value="GAA1744157.1"/>
    <property type="molecule type" value="Genomic_DNA"/>
</dbReference>
<accession>A0ABP4W1G6</accession>
<evidence type="ECO:0000313" key="4">
    <source>
        <dbReference type="Proteomes" id="UP001501057"/>
    </source>
</evidence>
<evidence type="ECO:0000313" key="3">
    <source>
        <dbReference type="EMBL" id="GAA1744157.1"/>
    </source>
</evidence>